<evidence type="ECO:0000256" key="1">
    <source>
        <dbReference type="ARBA" id="ARBA00007665"/>
    </source>
</evidence>
<dbReference type="InterPro" id="IPR035647">
    <property type="entry name" value="EFG_III/V"/>
</dbReference>
<dbReference type="SUPFAM" id="SSF54980">
    <property type="entry name" value="EF-G C-terminal domain-like"/>
    <property type="match status" value="1"/>
</dbReference>
<feature type="domain" description="Impact N-terminal" evidence="2">
    <location>
        <begin position="53"/>
        <end position="157"/>
    </location>
</feature>
<dbReference type="InterPro" id="IPR015269">
    <property type="entry name" value="UPF0029_Impact_C"/>
</dbReference>
<protein>
    <submittedName>
        <fullName evidence="4">YigZ family protein</fullName>
    </submittedName>
</protein>
<evidence type="ECO:0000259" key="2">
    <source>
        <dbReference type="Pfam" id="PF01205"/>
    </source>
</evidence>
<sequence>MKREFYGTQCQQAGFFFAGIYAILIKSNQWAGGTSVEDYRTIRGTATGEYEEKKSRFIAQLSFADSEEKAVAFLEQVRAANRTARHNVYAYRLREGNRERYSDDGEPAKTAGTPALEVLQHSGLTDLIVVVTRYFGGVLLGTGGLVRAYTTATARALEAAEVVTVRSVVELEVTVDYSLYERAALLIQAAGAKLADPQFTDRVTLRWQMPEGTEPPLLEQLRELTRGGAQVSVSQPFYAPF</sequence>
<dbReference type="Proteomes" id="UP000004619">
    <property type="component" value="Unassembled WGS sequence"/>
</dbReference>
<dbReference type="AlphaFoldDB" id="C7H3D9"/>
<dbReference type="InterPro" id="IPR001498">
    <property type="entry name" value="Impact_N"/>
</dbReference>
<evidence type="ECO:0000313" key="5">
    <source>
        <dbReference type="Proteomes" id="UP000004619"/>
    </source>
</evidence>
<name>C7H3D9_FAED2</name>
<evidence type="ECO:0000313" key="4">
    <source>
        <dbReference type="EMBL" id="EEU97619.1"/>
    </source>
</evidence>
<dbReference type="EMBL" id="ACOP02000015">
    <property type="protein sequence ID" value="EEU97619.1"/>
    <property type="molecule type" value="Genomic_DNA"/>
</dbReference>
<evidence type="ECO:0000259" key="3">
    <source>
        <dbReference type="Pfam" id="PF09186"/>
    </source>
</evidence>
<dbReference type="InterPro" id="IPR023582">
    <property type="entry name" value="Impact"/>
</dbReference>
<dbReference type="InterPro" id="IPR036956">
    <property type="entry name" value="Impact_N_sf"/>
</dbReference>
<organism evidence="4 5">
    <name type="scientific">Faecalibacterium duncaniae (strain DSM 17677 / JCM 31915 / A2-165)</name>
    <name type="common">Faecalibacterium prausnitzii</name>
    <dbReference type="NCBI Taxonomy" id="411483"/>
    <lineage>
        <taxon>Bacteria</taxon>
        <taxon>Bacillati</taxon>
        <taxon>Bacillota</taxon>
        <taxon>Clostridia</taxon>
        <taxon>Eubacteriales</taxon>
        <taxon>Oscillospiraceae</taxon>
        <taxon>Faecalibacterium</taxon>
    </lineage>
</organism>
<dbReference type="Pfam" id="PF01205">
    <property type="entry name" value="Impact_N"/>
    <property type="match status" value="1"/>
</dbReference>
<dbReference type="Gene3D" id="3.30.230.30">
    <property type="entry name" value="Impact, N-terminal domain"/>
    <property type="match status" value="1"/>
</dbReference>
<feature type="domain" description="UPF0029" evidence="3">
    <location>
        <begin position="173"/>
        <end position="227"/>
    </location>
</feature>
<dbReference type="SUPFAM" id="SSF54211">
    <property type="entry name" value="Ribosomal protein S5 domain 2-like"/>
    <property type="match status" value="1"/>
</dbReference>
<dbReference type="GO" id="GO:0005737">
    <property type="term" value="C:cytoplasm"/>
    <property type="evidence" value="ECO:0007669"/>
    <property type="project" value="TreeGrafter"/>
</dbReference>
<dbReference type="HOGENOM" id="CLU_083552_2_1_9"/>
<keyword evidence="5" id="KW-1185">Reference proteome</keyword>
<reference evidence="4" key="1">
    <citation type="submission" date="2009-08" db="EMBL/GenBank/DDBJ databases">
        <authorList>
            <person name="Weinstock G."/>
            <person name="Sodergren E."/>
            <person name="Clifton S."/>
            <person name="Fulton L."/>
            <person name="Fulton B."/>
            <person name="Courtney L."/>
            <person name="Fronick C."/>
            <person name="Harrison M."/>
            <person name="Strong C."/>
            <person name="Farmer C."/>
            <person name="Delahaunty K."/>
            <person name="Markovic C."/>
            <person name="Hall O."/>
            <person name="Minx P."/>
            <person name="Tomlinson C."/>
            <person name="Mitreva M."/>
            <person name="Nelson J."/>
            <person name="Hou S."/>
            <person name="Wollam A."/>
            <person name="Pepin K.H."/>
            <person name="Johnson M."/>
            <person name="Bhonagiri V."/>
            <person name="Nash W.E."/>
            <person name="Warren W."/>
            <person name="Chinwalla A."/>
            <person name="Mardis E.R."/>
            <person name="Wilson R.K."/>
        </authorList>
    </citation>
    <scope>NUCLEOTIDE SEQUENCE [LARGE SCALE GENOMIC DNA]</scope>
    <source>
        <strain evidence="4">A2-165</strain>
    </source>
</reference>
<accession>C7H3D9</accession>
<gene>
    <name evidence="4" type="ORF">FAEPRAA2165_00798</name>
</gene>
<comment type="caution">
    <text evidence="4">The sequence shown here is derived from an EMBL/GenBank/DDBJ whole genome shotgun (WGS) entry which is preliminary data.</text>
</comment>
<comment type="similarity">
    <text evidence="1">Belongs to the IMPACT family.</text>
</comment>
<dbReference type="GO" id="GO:0006446">
    <property type="term" value="P:regulation of translational initiation"/>
    <property type="evidence" value="ECO:0007669"/>
    <property type="project" value="TreeGrafter"/>
</dbReference>
<dbReference type="PANTHER" id="PTHR16301">
    <property type="entry name" value="IMPACT-RELATED"/>
    <property type="match status" value="1"/>
</dbReference>
<dbReference type="eggNOG" id="COG1739">
    <property type="taxonomic scope" value="Bacteria"/>
</dbReference>
<dbReference type="PANTHER" id="PTHR16301:SF20">
    <property type="entry name" value="IMPACT FAMILY MEMBER YIGZ"/>
    <property type="match status" value="1"/>
</dbReference>
<dbReference type="STRING" id="411483.FAEPRAA2165_00798"/>
<dbReference type="InterPro" id="IPR020568">
    <property type="entry name" value="Ribosomal_Su5_D2-typ_SF"/>
</dbReference>
<dbReference type="Gene3D" id="3.30.70.240">
    <property type="match status" value="1"/>
</dbReference>
<dbReference type="PATRIC" id="fig|411483.3.peg.951"/>
<proteinExistence type="inferred from homology"/>
<dbReference type="Pfam" id="PF09186">
    <property type="entry name" value="DUF1949"/>
    <property type="match status" value="1"/>
</dbReference>